<evidence type="ECO:0000313" key="3">
    <source>
        <dbReference type="Proteomes" id="UP001160148"/>
    </source>
</evidence>
<dbReference type="Proteomes" id="UP001160148">
    <property type="component" value="Unassembled WGS sequence"/>
</dbReference>
<dbReference type="AlphaFoldDB" id="A0AAV0Y3K4"/>
<sequence>MYELSITDTRYKYTKNNSFKNKRNDVKIVAIRNLEFGQDIKTLCGQTAIIKPEDINEGVNDFSIMRSSKNGREMLFLEPAAYINHDCSQNTQWALQGESTWYAKTIKPISAGEEITVDYVDHFFRL</sequence>
<proteinExistence type="predicted"/>
<organism evidence="2 3">
    <name type="scientific">Macrosiphum euphorbiae</name>
    <name type="common">potato aphid</name>
    <dbReference type="NCBI Taxonomy" id="13131"/>
    <lineage>
        <taxon>Eukaryota</taxon>
        <taxon>Metazoa</taxon>
        <taxon>Ecdysozoa</taxon>
        <taxon>Arthropoda</taxon>
        <taxon>Hexapoda</taxon>
        <taxon>Insecta</taxon>
        <taxon>Pterygota</taxon>
        <taxon>Neoptera</taxon>
        <taxon>Paraneoptera</taxon>
        <taxon>Hemiptera</taxon>
        <taxon>Sternorrhyncha</taxon>
        <taxon>Aphidomorpha</taxon>
        <taxon>Aphidoidea</taxon>
        <taxon>Aphididae</taxon>
        <taxon>Macrosiphini</taxon>
        <taxon>Macrosiphum</taxon>
    </lineage>
</organism>
<dbReference type="InterPro" id="IPR039977">
    <property type="entry name" value="Suv4-20/Set9"/>
</dbReference>
<keyword evidence="3" id="KW-1185">Reference proteome</keyword>
<evidence type="ECO:0000313" key="2">
    <source>
        <dbReference type="EMBL" id="CAI6374016.1"/>
    </source>
</evidence>
<dbReference type="PROSITE" id="PS50280">
    <property type="entry name" value="SET"/>
    <property type="match status" value="1"/>
</dbReference>
<protein>
    <recommendedName>
        <fullName evidence="1">SET domain-containing protein</fullName>
    </recommendedName>
</protein>
<dbReference type="PANTHER" id="PTHR12977:SF4">
    <property type="entry name" value="HISTONE-LYSINE N-METHYLTRANSFERASE KMT5B"/>
    <property type="match status" value="1"/>
</dbReference>
<dbReference type="Pfam" id="PF00856">
    <property type="entry name" value="SET"/>
    <property type="match status" value="1"/>
</dbReference>
<comment type="caution">
    <text evidence="2">The sequence shown here is derived from an EMBL/GenBank/DDBJ whole genome shotgun (WGS) entry which is preliminary data.</text>
</comment>
<dbReference type="InterPro" id="IPR046341">
    <property type="entry name" value="SET_dom_sf"/>
</dbReference>
<dbReference type="GO" id="GO:0005634">
    <property type="term" value="C:nucleus"/>
    <property type="evidence" value="ECO:0007669"/>
    <property type="project" value="TreeGrafter"/>
</dbReference>
<gene>
    <name evidence="2" type="ORF">MEUPH1_LOCUS27681</name>
</gene>
<dbReference type="PANTHER" id="PTHR12977">
    <property type="entry name" value="SUPPRESSOR OF VARIEGATION 4-20-RELATED"/>
    <property type="match status" value="1"/>
</dbReference>
<dbReference type="Gene3D" id="2.170.270.10">
    <property type="entry name" value="SET domain"/>
    <property type="match status" value="1"/>
</dbReference>
<accession>A0AAV0Y3K4</accession>
<evidence type="ECO:0000259" key="1">
    <source>
        <dbReference type="PROSITE" id="PS50280"/>
    </source>
</evidence>
<reference evidence="2 3" key="1">
    <citation type="submission" date="2023-01" db="EMBL/GenBank/DDBJ databases">
        <authorList>
            <person name="Whitehead M."/>
        </authorList>
    </citation>
    <scope>NUCLEOTIDE SEQUENCE [LARGE SCALE GENOMIC DNA]</scope>
</reference>
<dbReference type="InterPro" id="IPR001214">
    <property type="entry name" value="SET_dom"/>
</dbReference>
<feature type="domain" description="SET" evidence="1">
    <location>
        <begin position="24"/>
        <end position="120"/>
    </location>
</feature>
<dbReference type="GO" id="GO:0042799">
    <property type="term" value="F:histone H4K20 methyltransferase activity"/>
    <property type="evidence" value="ECO:0007669"/>
    <property type="project" value="TreeGrafter"/>
</dbReference>
<dbReference type="SUPFAM" id="SSF82199">
    <property type="entry name" value="SET domain"/>
    <property type="match status" value="1"/>
</dbReference>
<name>A0AAV0Y3K4_9HEMI</name>
<dbReference type="EMBL" id="CARXXK010001144">
    <property type="protein sequence ID" value="CAI6374016.1"/>
    <property type="molecule type" value="Genomic_DNA"/>
</dbReference>